<evidence type="ECO:0000313" key="1">
    <source>
        <dbReference type="EMBL" id="EDX75826.1"/>
    </source>
</evidence>
<sequence>MNEGWDGKKHIHHCLIHVQILNEKLWIHFDGTEDGITDELVAAGVPKDKIVLAFHPPYVRQHTGYAVA</sequence>
<accession>B4VR04</accession>
<dbReference type="InterPro" id="IPR035943">
    <property type="entry name" value="XisI-like_sf"/>
</dbReference>
<dbReference type="AlphaFoldDB" id="B4VR04"/>
<protein>
    <submittedName>
        <fullName evidence="1">XisI protein</fullName>
    </submittedName>
</protein>
<evidence type="ECO:0000313" key="2">
    <source>
        <dbReference type="Proteomes" id="UP000003835"/>
    </source>
</evidence>
<keyword evidence="2" id="KW-1185">Reference proteome</keyword>
<dbReference type="HOGENOM" id="CLU_149829_3_0_3"/>
<proteinExistence type="predicted"/>
<reference evidence="1 2" key="1">
    <citation type="submission" date="2008-07" db="EMBL/GenBank/DDBJ databases">
        <authorList>
            <person name="Tandeau de Marsac N."/>
            <person name="Ferriera S."/>
            <person name="Johnson J."/>
            <person name="Kravitz S."/>
            <person name="Beeson K."/>
            <person name="Sutton G."/>
            <person name="Rogers Y.-H."/>
            <person name="Friedman R."/>
            <person name="Frazier M."/>
            <person name="Venter J.C."/>
        </authorList>
    </citation>
    <scope>NUCLEOTIDE SEQUENCE [LARGE SCALE GENOMIC DNA]</scope>
    <source>
        <strain evidence="1 2">PCC 7420</strain>
    </source>
</reference>
<dbReference type="CDD" id="cd16382">
    <property type="entry name" value="XisI-like"/>
    <property type="match status" value="1"/>
</dbReference>
<name>B4VR04_9CYAN</name>
<dbReference type="EMBL" id="DS989848">
    <property type="protein sequence ID" value="EDX75826.1"/>
    <property type="molecule type" value="Genomic_DNA"/>
</dbReference>
<dbReference type="SUPFAM" id="SSF143847">
    <property type="entry name" value="XisI-like"/>
    <property type="match status" value="1"/>
</dbReference>
<dbReference type="Pfam" id="PF08869">
    <property type="entry name" value="XisI"/>
    <property type="match status" value="1"/>
</dbReference>
<dbReference type="Gene3D" id="3.30.310.110">
    <property type="entry name" value="XisI-like"/>
    <property type="match status" value="1"/>
</dbReference>
<organism evidence="1 2">
    <name type="scientific">Coleofasciculus chthonoplastes PCC 7420</name>
    <dbReference type="NCBI Taxonomy" id="118168"/>
    <lineage>
        <taxon>Bacteria</taxon>
        <taxon>Bacillati</taxon>
        <taxon>Cyanobacteriota</taxon>
        <taxon>Cyanophyceae</taxon>
        <taxon>Coleofasciculales</taxon>
        <taxon>Coleofasciculaceae</taxon>
        <taxon>Coleofasciculus</taxon>
    </lineage>
</organism>
<gene>
    <name evidence="1" type="ORF">MC7420_6481</name>
</gene>
<dbReference type="STRING" id="118168.MC7420_6481"/>
<dbReference type="InterPro" id="IPR014968">
    <property type="entry name" value="XisI"/>
</dbReference>
<dbReference type="Proteomes" id="UP000003835">
    <property type="component" value="Unassembled WGS sequence"/>
</dbReference>